<sequence length="162" mass="17123">MTTENTATVVEGKPAEHLKPEDATKQDVEGSAAPVQEAVSKAEGEKKHESEQESGDEVVAQEDATPEAEESAEEHEADAEKAEDGECSDGKDEKKVAEAEAEEAGAPKTDVDMVSGDKENERKRADTEDQTGEEEGSAMKKLKVDEPSVEQPAPVQSAGGDA</sequence>
<feature type="compositionally biased region" description="Basic and acidic residues" evidence="1">
    <location>
        <begin position="78"/>
        <end position="98"/>
    </location>
</feature>
<evidence type="ECO:0000256" key="1">
    <source>
        <dbReference type="SAM" id="MobiDB-lite"/>
    </source>
</evidence>
<dbReference type="Proteomes" id="UP000887575">
    <property type="component" value="Unassembled WGS sequence"/>
</dbReference>
<feature type="compositionally biased region" description="Acidic residues" evidence="1">
    <location>
        <begin position="52"/>
        <end position="77"/>
    </location>
</feature>
<feature type="compositionally biased region" description="Basic and acidic residues" evidence="1">
    <location>
        <begin position="13"/>
        <end position="28"/>
    </location>
</feature>
<feature type="compositionally biased region" description="Basic and acidic residues" evidence="1">
    <location>
        <begin position="109"/>
        <end position="127"/>
    </location>
</feature>
<evidence type="ECO:0000313" key="3">
    <source>
        <dbReference type="WBParaSite" id="MBELARI_LOCUS6858"/>
    </source>
</evidence>
<organism evidence="2 3">
    <name type="scientific">Mesorhabditis belari</name>
    <dbReference type="NCBI Taxonomy" id="2138241"/>
    <lineage>
        <taxon>Eukaryota</taxon>
        <taxon>Metazoa</taxon>
        <taxon>Ecdysozoa</taxon>
        <taxon>Nematoda</taxon>
        <taxon>Chromadorea</taxon>
        <taxon>Rhabditida</taxon>
        <taxon>Rhabditina</taxon>
        <taxon>Rhabditomorpha</taxon>
        <taxon>Rhabditoidea</taxon>
        <taxon>Rhabditidae</taxon>
        <taxon>Mesorhabditinae</taxon>
        <taxon>Mesorhabditis</taxon>
    </lineage>
</organism>
<feature type="compositionally biased region" description="Basic and acidic residues" evidence="1">
    <location>
        <begin position="40"/>
        <end position="51"/>
    </location>
</feature>
<name>A0AAF3JAJ3_9BILA</name>
<feature type="region of interest" description="Disordered" evidence="1">
    <location>
        <begin position="1"/>
        <end position="162"/>
    </location>
</feature>
<reference evidence="3" key="1">
    <citation type="submission" date="2024-02" db="UniProtKB">
        <authorList>
            <consortium name="WormBaseParasite"/>
        </authorList>
    </citation>
    <scope>IDENTIFICATION</scope>
</reference>
<evidence type="ECO:0000313" key="2">
    <source>
        <dbReference type="Proteomes" id="UP000887575"/>
    </source>
</evidence>
<dbReference type="WBParaSite" id="MBELARI_LOCUS6858">
    <property type="protein sequence ID" value="MBELARI_LOCUS6858"/>
    <property type="gene ID" value="MBELARI_LOCUS6858"/>
</dbReference>
<accession>A0AAF3JAJ3</accession>
<protein>
    <submittedName>
        <fullName evidence="3">Uncharacterized protein</fullName>
    </submittedName>
</protein>
<dbReference type="AlphaFoldDB" id="A0AAF3JAJ3"/>
<keyword evidence="2" id="KW-1185">Reference proteome</keyword>
<proteinExistence type="predicted"/>